<protein>
    <submittedName>
        <fullName evidence="1">Uncharacterized protein</fullName>
    </submittedName>
</protein>
<accession>A0A7J8SSF6</accession>
<keyword evidence="2" id="KW-1185">Reference proteome</keyword>
<proteinExistence type="predicted"/>
<comment type="caution">
    <text evidence="1">The sequence shown here is derived from an EMBL/GenBank/DDBJ whole genome shotgun (WGS) entry which is preliminary data.</text>
</comment>
<evidence type="ECO:0000313" key="1">
    <source>
        <dbReference type="EMBL" id="MBA0629041.1"/>
    </source>
</evidence>
<dbReference type="Proteomes" id="UP000593561">
    <property type="component" value="Unassembled WGS sequence"/>
</dbReference>
<evidence type="ECO:0000313" key="2">
    <source>
        <dbReference type="Proteomes" id="UP000593561"/>
    </source>
</evidence>
<name>A0A7J8SSF6_GOSDV</name>
<feature type="non-terminal residue" evidence="1">
    <location>
        <position position="26"/>
    </location>
</feature>
<reference evidence="1 2" key="1">
    <citation type="journal article" date="2019" name="Genome Biol. Evol.">
        <title>Insights into the evolution of the New World diploid cottons (Gossypium, subgenus Houzingenia) based on genome sequencing.</title>
        <authorList>
            <person name="Grover C.E."/>
            <person name="Arick M.A. 2nd"/>
            <person name="Thrash A."/>
            <person name="Conover J.L."/>
            <person name="Sanders W.S."/>
            <person name="Peterson D.G."/>
            <person name="Frelichowski J.E."/>
            <person name="Scheffler J.A."/>
            <person name="Scheffler B.E."/>
            <person name="Wendel J.F."/>
        </authorList>
    </citation>
    <scope>NUCLEOTIDE SEQUENCE [LARGE SCALE GENOMIC DNA]</scope>
    <source>
        <strain evidence="1">27</strain>
        <tissue evidence="1">Leaf</tissue>
    </source>
</reference>
<gene>
    <name evidence="1" type="ORF">Godav_023660</name>
</gene>
<dbReference type="AlphaFoldDB" id="A0A7J8SSF6"/>
<organism evidence="1 2">
    <name type="scientific">Gossypium davidsonii</name>
    <name type="common">Davidson's cotton</name>
    <name type="synonym">Gossypium klotzschianum subsp. davidsonii</name>
    <dbReference type="NCBI Taxonomy" id="34287"/>
    <lineage>
        <taxon>Eukaryota</taxon>
        <taxon>Viridiplantae</taxon>
        <taxon>Streptophyta</taxon>
        <taxon>Embryophyta</taxon>
        <taxon>Tracheophyta</taxon>
        <taxon>Spermatophyta</taxon>
        <taxon>Magnoliopsida</taxon>
        <taxon>eudicotyledons</taxon>
        <taxon>Gunneridae</taxon>
        <taxon>Pentapetalae</taxon>
        <taxon>rosids</taxon>
        <taxon>malvids</taxon>
        <taxon>Malvales</taxon>
        <taxon>Malvaceae</taxon>
        <taxon>Malvoideae</taxon>
        <taxon>Gossypium</taxon>
    </lineage>
</organism>
<sequence>MVESFEGLKGGGLPCGGCQLFNFAYL</sequence>
<dbReference type="EMBL" id="JABFAC010000011">
    <property type="protein sequence ID" value="MBA0629041.1"/>
    <property type="molecule type" value="Genomic_DNA"/>
</dbReference>